<keyword evidence="3" id="KW-1185">Reference proteome</keyword>
<dbReference type="AlphaFoldDB" id="A0A521FHF9"/>
<evidence type="ECO:0000313" key="3">
    <source>
        <dbReference type="Proteomes" id="UP000315636"/>
    </source>
</evidence>
<protein>
    <recommendedName>
        <fullName evidence="4">Lactococcin 972 family bacteriocin</fullName>
    </recommendedName>
</protein>
<reference evidence="2 3" key="1">
    <citation type="submission" date="2017-05" db="EMBL/GenBank/DDBJ databases">
        <authorList>
            <person name="Varghese N."/>
            <person name="Submissions S."/>
        </authorList>
    </citation>
    <scope>NUCLEOTIDE SEQUENCE [LARGE SCALE GENOMIC DNA]</scope>
    <source>
        <strain evidence="2 3">DSM 45474</strain>
    </source>
</reference>
<gene>
    <name evidence="2" type="ORF">SAMN06264849_12015</name>
</gene>
<evidence type="ECO:0008006" key="4">
    <source>
        <dbReference type="Google" id="ProtNLM"/>
    </source>
</evidence>
<name>A0A521FHF9_9BACL</name>
<keyword evidence="1" id="KW-0732">Signal</keyword>
<dbReference type="EMBL" id="FXTI01000020">
    <property type="protein sequence ID" value="SMO95647.1"/>
    <property type="molecule type" value="Genomic_DNA"/>
</dbReference>
<proteinExistence type="predicted"/>
<organism evidence="2 3">
    <name type="scientific">Melghirimyces algeriensis</name>
    <dbReference type="NCBI Taxonomy" id="910412"/>
    <lineage>
        <taxon>Bacteria</taxon>
        <taxon>Bacillati</taxon>
        <taxon>Bacillota</taxon>
        <taxon>Bacilli</taxon>
        <taxon>Bacillales</taxon>
        <taxon>Thermoactinomycetaceae</taxon>
        <taxon>Melghirimyces</taxon>
    </lineage>
</organism>
<evidence type="ECO:0000256" key="1">
    <source>
        <dbReference type="SAM" id="SignalP"/>
    </source>
</evidence>
<feature type="chain" id="PRO_5039472517" description="Lactococcin 972 family bacteriocin" evidence="1">
    <location>
        <begin position="21"/>
        <end position="126"/>
    </location>
</feature>
<dbReference type="RefSeq" id="WP_142506876.1">
    <property type="nucleotide sequence ID" value="NZ_FXTI01000020.1"/>
</dbReference>
<evidence type="ECO:0000313" key="2">
    <source>
        <dbReference type="EMBL" id="SMO95647.1"/>
    </source>
</evidence>
<sequence length="126" mass="13844">MPKKKLIASLLTSVLFFSFAGSVAATWYSGKIRLPAYRPAYTVARDATSGTQSTKVTYAGGNHTVYSNIVKFSGGKYLSSWKKHTFGVTYSHKTGVKKGTAIQGAFKTAQTYYRRNRSENSLEALI</sequence>
<feature type="signal peptide" evidence="1">
    <location>
        <begin position="1"/>
        <end position="20"/>
    </location>
</feature>
<accession>A0A521FHF9</accession>
<dbReference type="Proteomes" id="UP000315636">
    <property type="component" value="Unassembled WGS sequence"/>
</dbReference>